<name>A0ABT1WAY0_9PROT</name>
<dbReference type="InterPro" id="IPR001387">
    <property type="entry name" value="Cro/C1-type_HTH"/>
</dbReference>
<dbReference type="SUPFAM" id="SSF47413">
    <property type="entry name" value="lambda repressor-like DNA-binding domains"/>
    <property type="match status" value="1"/>
</dbReference>
<dbReference type="Proteomes" id="UP001524587">
    <property type="component" value="Unassembled WGS sequence"/>
</dbReference>
<evidence type="ECO:0000313" key="3">
    <source>
        <dbReference type="Proteomes" id="UP001524587"/>
    </source>
</evidence>
<evidence type="ECO:0000259" key="1">
    <source>
        <dbReference type="PROSITE" id="PS50943"/>
    </source>
</evidence>
<accession>A0ABT1WAY0</accession>
<dbReference type="Pfam" id="PF13443">
    <property type="entry name" value="HTH_26"/>
    <property type="match status" value="1"/>
</dbReference>
<dbReference type="Gene3D" id="1.10.260.40">
    <property type="entry name" value="lambda repressor-like DNA-binding domains"/>
    <property type="match status" value="1"/>
</dbReference>
<organism evidence="2 3">
    <name type="scientific">Endosaccharibacter trunci</name>
    <dbReference type="NCBI Taxonomy" id="2812733"/>
    <lineage>
        <taxon>Bacteria</taxon>
        <taxon>Pseudomonadati</taxon>
        <taxon>Pseudomonadota</taxon>
        <taxon>Alphaproteobacteria</taxon>
        <taxon>Acetobacterales</taxon>
        <taxon>Acetobacteraceae</taxon>
        <taxon>Endosaccharibacter</taxon>
    </lineage>
</organism>
<comment type="caution">
    <text evidence="2">The sequence shown here is derived from an EMBL/GenBank/DDBJ whole genome shotgun (WGS) entry which is preliminary data.</text>
</comment>
<protein>
    <submittedName>
        <fullName evidence="2">XRE family transcriptional regulator</fullName>
    </submittedName>
</protein>
<proteinExistence type="predicted"/>
<dbReference type="RefSeq" id="WP_422865382.1">
    <property type="nucleotide sequence ID" value="NZ_JAMSKV010000017.1"/>
</dbReference>
<reference evidence="2 3" key="1">
    <citation type="submission" date="2022-06" db="EMBL/GenBank/DDBJ databases">
        <title>Endosaccharibacter gen. nov., sp. nov., endophytic bacteria isolated from sugarcane.</title>
        <authorList>
            <person name="Pitiwittayakul N."/>
            <person name="Yukphan P."/>
            <person name="Charoenyingcharoen P."/>
            <person name="Tanasupawat S."/>
        </authorList>
    </citation>
    <scope>NUCLEOTIDE SEQUENCE [LARGE SCALE GENOMIC DNA]</scope>
    <source>
        <strain evidence="2 3">KSS8</strain>
    </source>
</reference>
<dbReference type="CDD" id="cd00093">
    <property type="entry name" value="HTH_XRE"/>
    <property type="match status" value="1"/>
</dbReference>
<dbReference type="EMBL" id="JAMSKV010000017">
    <property type="protein sequence ID" value="MCQ8279893.1"/>
    <property type="molecule type" value="Genomic_DNA"/>
</dbReference>
<keyword evidence="3" id="KW-1185">Reference proteome</keyword>
<dbReference type="InterPro" id="IPR010982">
    <property type="entry name" value="Lambda_DNA-bd_dom_sf"/>
</dbReference>
<sequence>MDDTPDITYVRRLMAAGGMNQTALARQAGVDPSQLSKLLNGKNKSGRLAPETMDRLRAYAASVGYDEKTGTATVSVGQAPKSVHPRNKAALARLWDRLDEPEQDLTFDIVEAAVANSLRRRFGSK</sequence>
<evidence type="ECO:0000313" key="2">
    <source>
        <dbReference type="EMBL" id="MCQ8279893.1"/>
    </source>
</evidence>
<gene>
    <name evidence="2" type="ORF">NFI95_15720</name>
</gene>
<feature type="domain" description="HTH cro/C1-type" evidence="1">
    <location>
        <begin position="10"/>
        <end position="44"/>
    </location>
</feature>
<dbReference type="PROSITE" id="PS50943">
    <property type="entry name" value="HTH_CROC1"/>
    <property type="match status" value="1"/>
</dbReference>